<reference evidence="2" key="1">
    <citation type="submission" date="2020-11" db="EMBL/GenBank/DDBJ databases">
        <authorList>
            <person name="Whitehead M."/>
        </authorList>
    </citation>
    <scope>NUCLEOTIDE SEQUENCE</scope>
    <source>
        <strain evidence="2">EGII</strain>
    </source>
</reference>
<proteinExistence type="predicted"/>
<evidence type="ECO:0000313" key="3">
    <source>
        <dbReference type="Proteomes" id="UP000606786"/>
    </source>
</evidence>
<dbReference type="AlphaFoldDB" id="A0A811USH2"/>
<sequence>MQALQKYLLHLAAPTLGDHAPIAPTVATNKNKAQSASTSPLHPKISEVEPLQQHN</sequence>
<protein>
    <submittedName>
        <fullName evidence="2">(Mediterranean fruit fly) hypothetical protein</fullName>
    </submittedName>
</protein>
<comment type="caution">
    <text evidence="2">The sequence shown here is derived from an EMBL/GenBank/DDBJ whole genome shotgun (WGS) entry which is preliminary data.</text>
</comment>
<feature type="non-terminal residue" evidence="2">
    <location>
        <position position="55"/>
    </location>
</feature>
<keyword evidence="3" id="KW-1185">Reference proteome</keyword>
<name>A0A811USH2_CERCA</name>
<organism evidence="2 3">
    <name type="scientific">Ceratitis capitata</name>
    <name type="common">Mediterranean fruit fly</name>
    <name type="synonym">Tephritis capitata</name>
    <dbReference type="NCBI Taxonomy" id="7213"/>
    <lineage>
        <taxon>Eukaryota</taxon>
        <taxon>Metazoa</taxon>
        <taxon>Ecdysozoa</taxon>
        <taxon>Arthropoda</taxon>
        <taxon>Hexapoda</taxon>
        <taxon>Insecta</taxon>
        <taxon>Pterygota</taxon>
        <taxon>Neoptera</taxon>
        <taxon>Endopterygota</taxon>
        <taxon>Diptera</taxon>
        <taxon>Brachycera</taxon>
        <taxon>Muscomorpha</taxon>
        <taxon>Tephritoidea</taxon>
        <taxon>Tephritidae</taxon>
        <taxon>Ceratitis</taxon>
        <taxon>Ceratitis</taxon>
    </lineage>
</organism>
<feature type="region of interest" description="Disordered" evidence="1">
    <location>
        <begin position="18"/>
        <end position="55"/>
    </location>
</feature>
<accession>A0A811USH2</accession>
<evidence type="ECO:0000256" key="1">
    <source>
        <dbReference type="SAM" id="MobiDB-lite"/>
    </source>
</evidence>
<evidence type="ECO:0000313" key="2">
    <source>
        <dbReference type="EMBL" id="CAD7001910.1"/>
    </source>
</evidence>
<dbReference type="EMBL" id="CAJHJT010000023">
    <property type="protein sequence ID" value="CAD7001910.1"/>
    <property type="molecule type" value="Genomic_DNA"/>
</dbReference>
<gene>
    <name evidence="2" type="ORF">CCAP1982_LOCUS10397</name>
</gene>
<feature type="compositionally biased region" description="Polar residues" evidence="1">
    <location>
        <begin position="26"/>
        <end position="40"/>
    </location>
</feature>
<dbReference type="Proteomes" id="UP000606786">
    <property type="component" value="Unassembled WGS sequence"/>
</dbReference>